<dbReference type="PANTHER" id="PTHR43798">
    <property type="entry name" value="MONOACYLGLYCEROL LIPASE"/>
    <property type="match status" value="1"/>
</dbReference>
<evidence type="ECO:0000259" key="3">
    <source>
        <dbReference type="Pfam" id="PF00561"/>
    </source>
</evidence>
<evidence type="ECO:0000313" key="5">
    <source>
        <dbReference type="Proteomes" id="UP000091820"/>
    </source>
</evidence>
<evidence type="ECO:0000313" key="4">
    <source>
        <dbReference type="EnsemblMetazoa" id="GBRI044522-PA"/>
    </source>
</evidence>
<dbReference type="InterPro" id="IPR029058">
    <property type="entry name" value="AB_hydrolase_fold"/>
</dbReference>
<evidence type="ECO:0000256" key="1">
    <source>
        <dbReference type="ARBA" id="ARBA00008645"/>
    </source>
</evidence>
<keyword evidence="2" id="KW-0378">Hydrolase</keyword>
<sequence length="325" mass="37659">MKSIYINENLRQLCCDWKETKHEEIQIPVPWGHIAGKWYGPKDIKPLVGLHGWQDNAGTFDTLAPYLPKHLPFLAVDMPGHGLSSWLPQGTHYHSLDLLVLIRLLMEQYKWDKISLLGHSMSSKNVFVFAGLFPDKVDLIIGLDCLKPLIHPATKIISKAVERLENSLKTAKQLRDRSQPPAYDWNQLVQRFHDGVDKSINLDACKFILERNTKPLQRDPSKYYFSRDNRIKNWVFHSFPQSVHVELAKRIKCPYLFIKATQSPYFGSKKYYDEVLDILKQNPKFEYHIVEGTHHVHLNEPKKVADIVNSFLSTHTQIEAIENLS</sequence>
<organism evidence="4 5">
    <name type="scientific">Glossina brevipalpis</name>
    <dbReference type="NCBI Taxonomy" id="37001"/>
    <lineage>
        <taxon>Eukaryota</taxon>
        <taxon>Metazoa</taxon>
        <taxon>Ecdysozoa</taxon>
        <taxon>Arthropoda</taxon>
        <taxon>Hexapoda</taxon>
        <taxon>Insecta</taxon>
        <taxon>Pterygota</taxon>
        <taxon>Neoptera</taxon>
        <taxon>Endopterygota</taxon>
        <taxon>Diptera</taxon>
        <taxon>Brachycera</taxon>
        <taxon>Muscomorpha</taxon>
        <taxon>Hippoboscoidea</taxon>
        <taxon>Glossinidae</taxon>
        <taxon>Glossina</taxon>
    </lineage>
</organism>
<protein>
    <submittedName>
        <fullName evidence="4">AB hydrolase-1 domain-containing protein</fullName>
    </submittedName>
</protein>
<dbReference type="VEuPathDB" id="VectorBase:GBRI044522"/>
<dbReference type="InterPro" id="IPR000073">
    <property type="entry name" value="AB_hydrolase_1"/>
</dbReference>
<accession>A0A1A9X519</accession>
<feature type="domain" description="AB hydrolase-1" evidence="3">
    <location>
        <begin position="46"/>
        <end position="301"/>
    </location>
</feature>
<reference evidence="5" key="1">
    <citation type="submission" date="2014-03" db="EMBL/GenBank/DDBJ databases">
        <authorList>
            <person name="Aksoy S."/>
            <person name="Warren W."/>
            <person name="Wilson R.K."/>
        </authorList>
    </citation>
    <scope>NUCLEOTIDE SEQUENCE [LARGE SCALE GENOMIC DNA]</scope>
    <source>
        <strain evidence="5">IAEA</strain>
    </source>
</reference>
<evidence type="ECO:0000256" key="2">
    <source>
        <dbReference type="ARBA" id="ARBA00022801"/>
    </source>
</evidence>
<dbReference type="Pfam" id="PF00561">
    <property type="entry name" value="Abhydrolase_1"/>
    <property type="match status" value="1"/>
</dbReference>
<name>A0A1A9X519_9MUSC</name>
<dbReference type="SUPFAM" id="SSF53474">
    <property type="entry name" value="alpha/beta-Hydrolases"/>
    <property type="match status" value="1"/>
</dbReference>
<dbReference type="GO" id="GO:0016787">
    <property type="term" value="F:hydrolase activity"/>
    <property type="evidence" value="ECO:0007669"/>
    <property type="project" value="UniProtKB-KW"/>
</dbReference>
<dbReference type="PANTHER" id="PTHR43798:SF14">
    <property type="entry name" value="SERINE HYDROLASE-LIKE PROTEIN DDB_G0286239"/>
    <property type="match status" value="1"/>
</dbReference>
<comment type="similarity">
    <text evidence="1">Belongs to the AB hydrolase superfamily.</text>
</comment>
<keyword evidence="5" id="KW-1185">Reference proteome</keyword>
<dbReference type="Proteomes" id="UP000091820">
    <property type="component" value="Unassembled WGS sequence"/>
</dbReference>
<dbReference type="GO" id="GO:0016020">
    <property type="term" value="C:membrane"/>
    <property type="evidence" value="ECO:0007669"/>
    <property type="project" value="TreeGrafter"/>
</dbReference>
<proteinExistence type="inferred from homology"/>
<dbReference type="EnsemblMetazoa" id="GBRI044522-RA">
    <property type="protein sequence ID" value="GBRI044522-PA"/>
    <property type="gene ID" value="GBRI044522"/>
</dbReference>
<dbReference type="InterPro" id="IPR050266">
    <property type="entry name" value="AB_hydrolase_sf"/>
</dbReference>
<dbReference type="AlphaFoldDB" id="A0A1A9X519"/>
<dbReference type="Gene3D" id="3.40.50.1820">
    <property type="entry name" value="alpha/beta hydrolase"/>
    <property type="match status" value="1"/>
</dbReference>
<dbReference type="STRING" id="37001.A0A1A9X519"/>
<reference evidence="4" key="2">
    <citation type="submission" date="2020-05" db="UniProtKB">
        <authorList>
            <consortium name="EnsemblMetazoa"/>
        </authorList>
    </citation>
    <scope>IDENTIFICATION</scope>
    <source>
        <strain evidence="4">IAEA</strain>
    </source>
</reference>